<accession>A0ABU7AMW6</accession>
<dbReference type="InterPro" id="IPR029055">
    <property type="entry name" value="Ntn_hydrolases_N"/>
</dbReference>
<dbReference type="SUPFAM" id="SSF56235">
    <property type="entry name" value="N-terminal nucleophile aminohydrolases (Ntn hydrolases)"/>
    <property type="match status" value="1"/>
</dbReference>
<proteinExistence type="predicted"/>
<protein>
    <submittedName>
        <fullName evidence="2">Proteasome subunit alpha type-3</fullName>
    </submittedName>
</protein>
<evidence type="ECO:0000256" key="1">
    <source>
        <dbReference type="SAM" id="MobiDB-lite"/>
    </source>
</evidence>
<feature type="region of interest" description="Disordered" evidence="1">
    <location>
        <begin position="83"/>
        <end position="110"/>
    </location>
</feature>
<sequence>MRGRQSAGIRVRCGPGNAGRLRNSAGWTCSGAGTKIMREMTCRELVKEVAKIIYIVHDEVKDKAFELELSWVGEVTNGRHELVPKDIKEEAEKYAKDSLEEEDDSDEDNM</sequence>
<keyword evidence="3" id="KW-1185">Reference proteome</keyword>
<evidence type="ECO:0000313" key="3">
    <source>
        <dbReference type="Proteomes" id="UP001345963"/>
    </source>
</evidence>
<dbReference type="Gene3D" id="3.60.20.10">
    <property type="entry name" value="Glutamine Phosphoribosylpyrophosphate, subunit 1, domain 1"/>
    <property type="match status" value="1"/>
</dbReference>
<dbReference type="EMBL" id="JAHUTI010021619">
    <property type="protein sequence ID" value="MED6239571.1"/>
    <property type="molecule type" value="Genomic_DNA"/>
</dbReference>
<feature type="compositionally biased region" description="Basic and acidic residues" evidence="1">
    <location>
        <begin position="83"/>
        <end position="98"/>
    </location>
</feature>
<dbReference type="Proteomes" id="UP001345963">
    <property type="component" value="Unassembled WGS sequence"/>
</dbReference>
<dbReference type="GO" id="GO:0000502">
    <property type="term" value="C:proteasome complex"/>
    <property type="evidence" value="ECO:0007669"/>
    <property type="project" value="UniProtKB-KW"/>
</dbReference>
<feature type="compositionally biased region" description="Acidic residues" evidence="1">
    <location>
        <begin position="99"/>
        <end position="110"/>
    </location>
</feature>
<reference evidence="2 3" key="1">
    <citation type="submission" date="2021-07" db="EMBL/GenBank/DDBJ databases">
        <authorList>
            <person name="Palmer J.M."/>
        </authorList>
    </citation>
    <scope>NUCLEOTIDE SEQUENCE [LARGE SCALE GENOMIC DNA]</scope>
    <source>
        <strain evidence="2 3">AT_MEX2019</strain>
        <tissue evidence="2">Muscle</tissue>
    </source>
</reference>
<evidence type="ECO:0000313" key="2">
    <source>
        <dbReference type="EMBL" id="MED6239571.1"/>
    </source>
</evidence>
<keyword evidence="2" id="KW-0647">Proteasome</keyword>
<organism evidence="2 3">
    <name type="scientific">Ataeniobius toweri</name>
    <dbReference type="NCBI Taxonomy" id="208326"/>
    <lineage>
        <taxon>Eukaryota</taxon>
        <taxon>Metazoa</taxon>
        <taxon>Chordata</taxon>
        <taxon>Craniata</taxon>
        <taxon>Vertebrata</taxon>
        <taxon>Euteleostomi</taxon>
        <taxon>Actinopterygii</taxon>
        <taxon>Neopterygii</taxon>
        <taxon>Teleostei</taxon>
        <taxon>Neoteleostei</taxon>
        <taxon>Acanthomorphata</taxon>
        <taxon>Ovalentaria</taxon>
        <taxon>Atherinomorphae</taxon>
        <taxon>Cyprinodontiformes</taxon>
        <taxon>Goodeidae</taxon>
        <taxon>Ataeniobius</taxon>
    </lineage>
</organism>
<comment type="caution">
    <text evidence="2">The sequence shown here is derived from an EMBL/GenBank/DDBJ whole genome shotgun (WGS) entry which is preliminary data.</text>
</comment>
<name>A0ABU7AMW6_9TELE</name>
<gene>
    <name evidence="2" type="primary">PSMA3_1</name>
    <name evidence="2" type="ORF">ATANTOWER_008039</name>
</gene>